<dbReference type="RefSeq" id="WP_099471196.1">
    <property type="nucleotide sequence ID" value="NZ_CP041025.1"/>
</dbReference>
<dbReference type="InterPro" id="IPR000073">
    <property type="entry name" value="AB_hydrolase_1"/>
</dbReference>
<gene>
    <name evidence="3" type="ORF">CRD36_02690</name>
</gene>
<dbReference type="InParanoid" id="A0A2G4YTE2"/>
<comment type="caution">
    <text evidence="3">The sequence shown here is derived from an EMBL/GenBank/DDBJ whole genome shotgun (WGS) entry which is preliminary data.</text>
</comment>
<feature type="chain" id="PRO_5013673548" evidence="1">
    <location>
        <begin position="25"/>
        <end position="298"/>
    </location>
</feature>
<dbReference type="AlphaFoldDB" id="A0A2G4YTE2"/>
<protein>
    <submittedName>
        <fullName evidence="3">Alpha/beta hydrolase</fullName>
    </submittedName>
</protein>
<evidence type="ECO:0000256" key="1">
    <source>
        <dbReference type="SAM" id="SignalP"/>
    </source>
</evidence>
<dbReference type="GO" id="GO:0046503">
    <property type="term" value="P:glycerolipid catabolic process"/>
    <property type="evidence" value="ECO:0007669"/>
    <property type="project" value="TreeGrafter"/>
</dbReference>
<evidence type="ECO:0000313" key="3">
    <source>
        <dbReference type="EMBL" id="PHZ85612.1"/>
    </source>
</evidence>
<evidence type="ECO:0000313" key="4">
    <source>
        <dbReference type="Proteomes" id="UP000229730"/>
    </source>
</evidence>
<feature type="domain" description="AB hydrolase-1" evidence="2">
    <location>
        <begin position="67"/>
        <end position="280"/>
    </location>
</feature>
<dbReference type="Pfam" id="PF00561">
    <property type="entry name" value="Abhydrolase_1"/>
    <property type="match status" value="1"/>
</dbReference>
<dbReference type="PANTHER" id="PTHR43433">
    <property type="entry name" value="HYDROLASE, ALPHA/BETA FOLD FAMILY PROTEIN"/>
    <property type="match status" value="1"/>
</dbReference>
<keyword evidence="4" id="KW-1185">Reference proteome</keyword>
<feature type="signal peptide" evidence="1">
    <location>
        <begin position="1"/>
        <end position="24"/>
    </location>
</feature>
<keyword evidence="3" id="KW-0378">Hydrolase</keyword>
<reference evidence="3 4" key="1">
    <citation type="submission" date="2017-10" db="EMBL/GenBank/DDBJ databases">
        <title>Frigbacter circumglobatus gen. nov. sp. nov., isolated from sediment cultured in situ.</title>
        <authorList>
            <person name="Zhao Z."/>
        </authorList>
    </citation>
    <scope>NUCLEOTIDE SEQUENCE [LARGE SCALE GENOMIC DNA]</scope>
    <source>
        <strain evidence="3 4">ZYL</strain>
    </source>
</reference>
<dbReference type="OrthoDB" id="9780765at2"/>
<keyword evidence="1" id="KW-0732">Signal</keyword>
<dbReference type="Proteomes" id="UP000229730">
    <property type="component" value="Unassembled WGS sequence"/>
</dbReference>
<proteinExistence type="predicted"/>
<evidence type="ECO:0000259" key="2">
    <source>
        <dbReference type="Pfam" id="PF00561"/>
    </source>
</evidence>
<dbReference type="PRINTS" id="PR00111">
    <property type="entry name" value="ABHYDROLASE"/>
</dbReference>
<dbReference type="InterPro" id="IPR029058">
    <property type="entry name" value="AB_hydrolase_fold"/>
</dbReference>
<name>A0A2G4YTE2_9PROT</name>
<dbReference type="Gene3D" id="3.40.50.1820">
    <property type="entry name" value="alpha/beta hydrolase"/>
    <property type="match status" value="1"/>
</dbReference>
<dbReference type="GO" id="GO:0004806">
    <property type="term" value="F:triacylglycerol lipase activity"/>
    <property type="evidence" value="ECO:0007669"/>
    <property type="project" value="TreeGrafter"/>
</dbReference>
<dbReference type="SUPFAM" id="SSF53474">
    <property type="entry name" value="alpha/beta-Hydrolases"/>
    <property type="match status" value="1"/>
</dbReference>
<dbReference type="EMBL" id="PDEM01000009">
    <property type="protein sequence ID" value="PHZ85612.1"/>
    <property type="molecule type" value="Genomic_DNA"/>
</dbReference>
<dbReference type="PANTHER" id="PTHR43433:SF5">
    <property type="entry name" value="AB HYDROLASE-1 DOMAIN-CONTAINING PROTEIN"/>
    <property type="match status" value="1"/>
</dbReference>
<dbReference type="InterPro" id="IPR050471">
    <property type="entry name" value="AB_hydrolase"/>
</dbReference>
<accession>A0A2G4YTE2</accession>
<sequence length="298" mass="32471">MRFFSFRKFMVLFAIMGVASFSVAAASSAPEEGPAGEISYGQNAAAGHYADINGIKFYYETYGDGAPLILIHGNGGSIASLAAQIAFFSRTYKVIVADSRGHGKSGLGDQPLTYSQMMEDWNVLLDFLNIQQASIFGWSDGGILGLLLAIDHPDKVAKMAIMGANLRPDDTAVHGWVKPILAQAEQDVEAQIAGKDTSRNWALQKQLLALLKTQPDIKVESLHKIMAPVLVMAGDRDVIRGEHTLEIFNNIEKSQLAILPGNTHFAPVTDAKKFNAILNDFFETPFSMPTTQAIMEQH</sequence>
<organism evidence="3 4">
    <name type="scientific">Paremcibacter congregatus</name>
    <dbReference type="NCBI Taxonomy" id="2043170"/>
    <lineage>
        <taxon>Bacteria</taxon>
        <taxon>Pseudomonadati</taxon>
        <taxon>Pseudomonadota</taxon>
        <taxon>Alphaproteobacteria</taxon>
        <taxon>Emcibacterales</taxon>
        <taxon>Emcibacteraceae</taxon>
        <taxon>Paremcibacter</taxon>
    </lineage>
</organism>